<proteinExistence type="predicted"/>
<organism evidence="2 3">
    <name type="scientific">Caldalkalibacillus horti</name>
    <dbReference type="NCBI Taxonomy" id="77523"/>
    <lineage>
        <taxon>Bacteria</taxon>
        <taxon>Bacillati</taxon>
        <taxon>Bacillota</taxon>
        <taxon>Bacilli</taxon>
        <taxon>Bacillales</taxon>
        <taxon>Bacillaceae</taxon>
        <taxon>Caldalkalibacillus</taxon>
    </lineage>
</organism>
<gene>
    <name evidence="2" type="ORF">J2S11_000935</name>
</gene>
<evidence type="ECO:0000313" key="2">
    <source>
        <dbReference type="EMBL" id="MDQ0165035.1"/>
    </source>
</evidence>
<evidence type="ECO:0000313" key="3">
    <source>
        <dbReference type="Proteomes" id="UP001235840"/>
    </source>
</evidence>
<evidence type="ECO:0000259" key="1">
    <source>
        <dbReference type="Pfam" id="PF07484"/>
    </source>
</evidence>
<dbReference type="Proteomes" id="UP001235840">
    <property type="component" value="Unassembled WGS sequence"/>
</dbReference>
<keyword evidence="3" id="KW-1185">Reference proteome</keyword>
<dbReference type="Gene3D" id="3.90.1340.10">
    <property type="entry name" value="Phage tail collar domain"/>
    <property type="match status" value="1"/>
</dbReference>
<feature type="domain" description="Phage tail collar" evidence="1">
    <location>
        <begin position="6"/>
        <end position="62"/>
    </location>
</feature>
<protein>
    <submittedName>
        <fullName evidence="2">Microcystin-dependent protein</fullName>
    </submittedName>
</protein>
<dbReference type="EMBL" id="JAUSTY010000003">
    <property type="protein sequence ID" value="MDQ0165035.1"/>
    <property type="molecule type" value="Genomic_DNA"/>
</dbReference>
<dbReference type="SUPFAM" id="SSF88874">
    <property type="entry name" value="Receptor-binding domain of short tail fibre protein gp12"/>
    <property type="match status" value="1"/>
</dbReference>
<accession>A0ABT9VVX4</accession>
<sequence length="169" mass="17893">MDQYIGEIRMFGGSFAPSGWAFCNGQLLQIAENELLYTLLGTTYGGNGQTNFGLPDLRGRVPIHQGSATTGTSYSLGQLGGSETVQLSVNQLPSHTHIVNATSDTGTEANPSGNVWANNVLQYSKSEVSGTMFQGALSSVGGNQPHNNIMPFTAIHFIIALEGIFPQQG</sequence>
<name>A0ABT9VVX4_9BACI</name>
<comment type="caution">
    <text evidence="2">The sequence shown here is derived from an EMBL/GenBank/DDBJ whole genome shotgun (WGS) entry which is preliminary data.</text>
</comment>
<dbReference type="Pfam" id="PF07484">
    <property type="entry name" value="Collar"/>
    <property type="match status" value="1"/>
</dbReference>
<dbReference type="InterPro" id="IPR011083">
    <property type="entry name" value="Phage_tail_collar_dom"/>
</dbReference>
<dbReference type="InterPro" id="IPR037053">
    <property type="entry name" value="Phage_tail_collar_dom_sf"/>
</dbReference>
<reference evidence="2 3" key="1">
    <citation type="submission" date="2023-07" db="EMBL/GenBank/DDBJ databases">
        <title>Genomic Encyclopedia of Type Strains, Phase IV (KMG-IV): sequencing the most valuable type-strain genomes for metagenomic binning, comparative biology and taxonomic classification.</title>
        <authorList>
            <person name="Goeker M."/>
        </authorList>
    </citation>
    <scope>NUCLEOTIDE SEQUENCE [LARGE SCALE GENOMIC DNA]</scope>
    <source>
        <strain evidence="2 3">DSM 12751</strain>
    </source>
</reference>
<dbReference type="RefSeq" id="WP_307391544.1">
    <property type="nucleotide sequence ID" value="NZ_BAAADK010000010.1"/>
</dbReference>